<dbReference type="GO" id="GO:0006508">
    <property type="term" value="P:proteolysis"/>
    <property type="evidence" value="ECO:0007669"/>
    <property type="project" value="UniProtKB-KW"/>
</dbReference>
<dbReference type="GO" id="GO:0004185">
    <property type="term" value="F:serine-type carboxypeptidase activity"/>
    <property type="evidence" value="ECO:0007669"/>
    <property type="project" value="UniProtKB-UniRule"/>
</dbReference>
<evidence type="ECO:0000256" key="5">
    <source>
        <dbReference type="ARBA" id="ARBA00023180"/>
    </source>
</evidence>
<dbReference type="InterPro" id="IPR001563">
    <property type="entry name" value="Peptidase_S10"/>
</dbReference>
<comment type="caution">
    <text evidence="8">The sequence shown here is derived from an EMBL/GenBank/DDBJ whole genome shotgun (WGS) entry which is preliminary data.</text>
</comment>
<organism evidence="8 9">
    <name type="scientific">Phytophthora pseudosyringae</name>
    <dbReference type="NCBI Taxonomy" id="221518"/>
    <lineage>
        <taxon>Eukaryota</taxon>
        <taxon>Sar</taxon>
        <taxon>Stramenopiles</taxon>
        <taxon>Oomycota</taxon>
        <taxon>Peronosporomycetes</taxon>
        <taxon>Peronosporales</taxon>
        <taxon>Peronosporaceae</taxon>
        <taxon>Phytophthora</taxon>
    </lineage>
</organism>
<keyword evidence="3" id="KW-0732">Signal</keyword>
<keyword evidence="2 6" id="KW-0645">Protease</keyword>
<keyword evidence="9" id="KW-1185">Reference proteome</keyword>
<evidence type="ECO:0000256" key="6">
    <source>
        <dbReference type="RuleBase" id="RU361156"/>
    </source>
</evidence>
<sequence length="489" mass="54450">MARLNEKTRLLPAVQAIYGSASNKLKVKRCLIILGIVAAVVLAGSSVWWLFFDDHEPAAVADAFMCGDTKNEAGYIKLLNKNDDHYFYWFFEAKHNASTAPLVIWLTGGPGGSSLLALFNENGPCRIQPDLTTKVHPYSWTHEANMIWLDQPTSVGFSYSSGGDHDYDEKDVGENLYSFLQGFIEKHPEFDGREFFLTGESYAGHYVPGAARYIWEQNKKNESRAEEKNINLQGIAIGNGWTDPVVQYAHVADMLDNKYNVTLLDESAAHELRINAAKCVEITVQCQQNPTIASCAEPYDFCSDSLFDGLSANVTGHNPYDVRESCDWVDFGFCHGVPLIEEFLTQDAVRKYLNVDRDWVGGSEEVGENFVVDYMQPFDNYVADLLNDGVRVLLYVGDADSVCSWFGNKLWIEALEWKGKTGFNAAEEKALLTQDLLAPNAALTDAGTARSFENLALVRIFNAGHMVPTHQPAASLDLINKFFKNEALA</sequence>
<dbReference type="Proteomes" id="UP000694044">
    <property type="component" value="Unassembled WGS sequence"/>
</dbReference>
<keyword evidence="7" id="KW-0812">Transmembrane</keyword>
<dbReference type="EC" id="3.4.16.-" evidence="6"/>
<dbReference type="AlphaFoldDB" id="A0A8T1W7N6"/>
<gene>
    <name evidence="8" type="ORF">PHYPSEUDO_009230</name>
</gene>
<evidence type="ECO:0000313" key="8">
    <source>
        <dbReference type="EMBL" id="KAG7389972.1"/>
    </source>
</evidence>
<keyword evidence="1 6" id="KW-0121">Carboxypeptidase</keyword>
<feature type="transmembrane region" description="Helical" evidence="7">
    <location>
        <begin position="30"/>
        <end position="51"/>
    </location>
</feature>
<evidence type="ECO:0000256" key="2">
    <source>
        <dbReference type="ARBA" id="ARBA00022670"/>
    </source>
</evidence>
<keyword evidence="4 6" id="KW-0378">Hydrolase</keyword>
<dbReference type="Pfam" id="PF00450">
    <property type="entry name" value="Peptidase_S10"/>
    <property type="match status" value="1"/>
</dbReference>
<comment type="similarity">
    <text evidence="6">Belongs to the peptidase S10 family.</text>
</comment>
<name>A0A8T1W7N6_9STRA</name>
<protein>
    <recommendedName>
        <fullName evidence="6">Carboxypeptidase</fullName>
        <ecNumber evidence="6">3.4.16.-</ecNumber>
    </recommendedName>
</protein>
<dbReference type="OrthoDB" id="443318at2759"/>
<evidence type="ECO:0000256" key="3">
    <source>
        <dbReference type="ARBA" id="ARBA00022729"/>
    </source>
</evidence>
<dbReference type="EMBL" id="JAGDFM010000038">
    <property type="protein sequence ID" value="KAG7389972.1"/>
    <property type="molecule type" value="Genomic_DNA"/>
</dbReference>
<dbReference type="PROSITE" id="PS00131">
    <property type="entry name" value="CARBOXYPEPT_SER_SER"/>
    <property type="match status" value="1"/>
</dbReference>
<keyword evidence="7" id="KW-1133">Transmembrane helix</keyword>
<evidence type="ECO:0000256" key="1">
    <source>
        <dbReference type="ARBA" id="ARBA00022645"/>
    </source>
</evidence>
<dbReference type="PROSITE" id="PS00560">
    <property type="entry name" value="CARBOXYPEPT_SER_HIS"/>
    <property type="match status" value="1"/>
</dbReference>
<accession>A0A8T1W7N6</accession>
<dbReference type="InterPro" id="IPR018202">
    <property type="entry name" value="Ser_caboxypep_ser_AS"/>
</dbReference>
<keyword evidence="7" id="KW-0472">Membrane</keyword>
<dbReference type="PANTHER" id="PTHR11802">
    <property type="entry name" value="SERINE PROTEASE FAMILY S10 SERINE CARBOXYPEPTIDASE"/>
    <property type="match status" value="1"/>
</dbReference>
<evidence type="ECO:0000313" key="9">
    <source>
        <dbReference type="Proteomes" id="UP000694044"/>
    </source>
</evidence>
<evidence type="ECO:0000256" key="4">
    <source>
        <dbReference type="ARBA" id="ARBA00022801"/>
    </source>
</evidence>
<dbReference type="InterPro" id="IPR033124">
    <property type="entry name" value="Ser_caboxypep_his_AS"/>
</dbReference>
<proteinExistence type="inferred from homology"/>
<reference evidence="8" key="1">
    <citation type="submission" date="2021-02" db="EMBL/GenBank/DDBJ databases">
        <authorList>
            <person name="Palmer J.M."/>
        </authorList>
    </citation>
    <scope>NUCLEOTIDE SEQUENCE</scope>
    <source>
        <strain evidence="8">SCRP734</strain>
    </source>
</reference>
<keyword evidence="5" id="KW-0325">Glycoprotein</keyword>
<evidence type="ECO:0000256" key="7">
    <source>
        <dbReference type="SAM" id="Phobius"/>
    </source>
</evidence>
<dbReference type="PANTHER" id="PTHR11802:SF113">
    <property type="entry name" value="SERINE CARBOXYPEPTIDASE CTSA-4.1"/>
    <property type="match status" value="1"/>
</dbReference>